<name>A0A173LIB0_9ACTN</name>
<evidence type="ECO:0000313" key="3">
    <source>
        <dbReference type="EMBL" id="ANI91258.1"/>
    </source>
</evidence>
<evidence type="ECO:0000313" key="4">
    <source>
        <dbReference type="Proteomes" id="UP000186104"/>
    </source>
</evidence>
<dbReference type="EMBL" id="CP015961">
    <property type="protein sequence ID" value="ANI91258.1"/>
    <property type="molecule type" value="Genomic_DNA"/>
</dbReference>
<feature type="coiled-coil region" evidence="1">
    <location>
        <begin position="106"/>
        <end position="133"/>
    </location>
</feature>
<organism evidence="3 4">
    <name type="scientific">Dietzia timorensis</name>
    <dbReference type="NCBI Taxonomy" id="499555"/>
    <lineage>
        <taxon>Bacteria</taxon>
        <taxon>Bacillati</taxon>
        <taxon>Actinomycetota</taxon>
        <taxon>Actinomycetes</taxon>
        <taxon>Mycobacteriales</taxon>
        <taxon>Dietziaceae</taxon>
        <taxon>Dietzia</taxon>
    </lineage>
</organism>
<evidence type="ECO:0000256" key="1">
    <source>
        <dbReference type="SAM" id="Coils"/>
    </source>
</evidence>
<gene>
    <name evidence="3" type="ORF">BJL86_0451</name>
</gene>
<dbReference type="KEGG" id="dtm:BJL86_0451"/>
<feature type="region of interest" description="Disordered" evidence="2">
    <location>
        <begin position="1"/>
        <end position="25"/>
    </location>
</feature>
<reference evidence="3 4" key="1">
    <citation type="submission" date="2016-06" db="EMBL/GenBank/DDBJ databases">
        <title>Complete genome sequence of a saline-alkali tolerant type strain Dietzia timorensis ID05-A0528T.</title>
        <authorList>
            <person name="Wu X."/>
        </authorList>
    </citation>
    <scope>NUCLEOTIDE SEQUENCE [LARGE SCALE GENOMIC DNA]</scope>
    <source>
        <strain evidence="3 4">ID05-A0528</strain>
    </source>
</reference>
<proteinExistence type="predicted"/>
<evidence type="ECO:0000256" key="2">
    <source>
        <dbReference type="SAM" id="MobiDB-lite"/>
    </source>
</evidence>
<keyword evidence="4" id="KW-1185">Reference proteome</keyword>
<dbReference type="RefSeq" id="WP_067478316.1">
    <property type="nucleotide sequence ID" value="NZ_CP015961.1"/>
</dbReference>
<protein>
    <submittedName>
        <fullName evidence="3">Uncharacterized protein</fullName>
    </submittedName>
</protein>
<accession>A0A173LIB0</accession>
<sequence>MPLFGNRKNSSQSFPDGYKDESSPWHVPAELRDDYAAHTPSFKELKRQVRDLISDRASAAVNDYQSEHMRNSPSGNSYVGPDIESVRRSVLDAGEQEGDAEIAEHRARLDHARKEAKARARAAERERQRQANKCVCCGALDVTTAPYSIDLRPGPLSAVVEITRENVCARCAAVIRDEYLSKLAAHDTGLGGTRGERAREIIDRA</sequence>
<dbReference type="Proteomes" id="UP000186104">
    <property type="component" value="Chromosome"/>
</dbReference>
<dbReference type="AlphaFoldDB" id="A0A173LIB0"/>
<keyword evidence="1" id="KW-0175">Coiled coil</keyword>
<dbReference type="STRING" id="499555.BJL86_0451"/>